<protein>
    <submittedName>
        <fullName evidence="2">Uncharacterized protein</fullName>
    </submittedName>
</protein>
<dbReference type="Proteomes" id="UP000887574">
    <property type="component" value="Unplaced"/>
</dbReference>
<evidence type="ECO:0000313" key="1">
    <source>
        <dbReference type="Proteomes" id="UP000887574"/>
    </source>
</evidence>
<dbReference type="AlphaFoldDB" id="A0A915E986"/>
<evidence type="ECO:0000313" key="2">
    <source>
        <dbReference type="WBParaSite" id="jg2899"/>
    </source>
</evidence>
<dbReference type="WBParaSite" id="jg2899">
    <property type="protein sequence ID" value="jg2899"/>
    <property type="gene ID" value="jg2899"/>
</dbReference>
<reference evidence="2" key="1">
    <citation type="submission" date="2022-11" db="UniProtKB">
        <authorList>
            <consortium name="WormBaseParasite"/>
        </authorList>
    </citation>
    <scope>IDENTIFICATION</scope>
</reference>
<sequence>MCIIDRNDLLDFLGADNDLAANQPLTLQEIAEANSQLEVSELDEDAEEMEVELIEEELPVTSMNALNAFKVIQRYMNSMTLI</sequence>
<organism evidence="1 2">
    <name type="scientific">Ditylenchus dipsaci</name>
    <dbReference type="NCBI Taxonomy" id="166011"/>
    <lineage>
        <taxon>Eukaryota</taxon>
        <taxon>Metazoa</taxon>
        <taxon>Ecdysozoa</taxon>
        <taxon>Nematoda</taxon>
        <taxon>Chromadorea</taxon>
        <taxon>Rhabditida</taxon>
        <taxon>Tylenchina</taxon>
        <taxon>Tylenchomorpha</taxon>
        <taxon>Sphaerularioidea</taxon>
        <taxon>Anguinidae</taxon>
        <taxon>Anguininae</taxon>
        <taxon>Ditylenchus</taxon>
    </lineage>
</organism>
<proteinExistence type="predicted"/>
<name>A0A915E986_9BILA</name>
<keyword evidence="1" id="KW-1185">Reference proteome</keyword>
<accession>A0A915E986</accession>